<keyword evidence="2" id="KW-1185">Reference proteome</keyword>
<organism evidence="1 2">
    <name type="scientific">Armillaria solidipes</name>
    <dbReference type="NCBI Taxonomy" id="1076256"/>
    <lineage>
        <taxon>Eukaryota</taxon>
        <taxon>Fungi</taxon>
        <taxon>Dikarya</taxon>
        <taxon>Basidiomycota</taxon>
        <taxon>Agaricomycotina</taxon>
        <taxon>Agaricomycetes</taxon>
        <taxon>Agaricomycetidae</taxon>
        <taxon>Agaricales</taxon>
        <taxon>Marasmiineae</taxon>
        <taxon>Physalacriaceae</taxon>
        <taxon>Armillaria</taxon>
    </lineage>
</organism>
<dbReference type="Proteomes" id="UP000218334">
    <property type="component" value="Unassembled WGS sequence"/>
</dbReference>
<name>A0A2H3AUC6_9AGAR</name>
<evidence type="ECO:0000313" key="1">
    <source>
        <dbReference type="EMBL" id="PBK62305.1"/>
    </source>
</evidence>
<protein>
    <submittedName>
        <fullName evidence="1">Uncharacterized protein</fullName>
    </submittedName>
</protein>
<proteinExistence type="predicted"/>
<dbReference type="EMBL" id="KZ293467">
    <property type="protein sequence ID" value="PBK62305.1"/>
    <property type="molecule type" value="Genomic_DNA"/>
</dbReference>
<reference evidence="2" key="1">
    <citation type="journal article" date="2017" name="Nat. Ecol. Evol.">
        <title>Genome expansion and lineage-specific genetic innovations in the forest pathogenic fungi Armillaria.</title>
        <authorList>
            <person name="Sipos G."/>
            <person name="Prasanna A.N."/>
            <person name="Walter M.C."/>
            <person name="O'Connor E."/>
            <person name="Balint B."/>
            <person name="Krizsan K."/>
            <person name="Kiss B."/>
            <person name="Hess J."/>
            <person name="Varga T."/>
            <person name="Slot J."/>
            <person name="Riley R."/>
            <person name="Boka B."/>
            <person name="Rigling D."/>
            <person name="Barry K."/>
            <person name="Lee J."/>
            <person name="Mihaltcheva S."/>
            <person name="LaButti K."/>
            <person name="Lipzen A."/>
            <person name="Waldron R."/>
            <person name="Moloney N.M."/>
            <person name="Sperisen C."/>
            <person name="Kredics L."/>
            <person name="Vagvoelgyi C."/>
            <person name="Patrignani A."/>
            <person name="Fitzpatrick D."/>
            <person name="Nagy I."/>
            <person name="Doyle S."/>
            <person name="Anderson J.B."/>
            <person name="Grigoriev I.V."/>
            <person name="Gueldener U."/>
            <person name="Muensterkoetter M."/>
            <person name="Nagy L.G."/>
        </authorList>
    </citation>
    <scope>NUCLEOTIDE SEQUENCE [LARGE SCALE GENOMIC DNA]</scope>
    <source>
        <strain evidence="2">28-4</strain>
    </source>
</reference>
<sequence length="85" mass="9616">MALSSRRTCHSRTRELRLAQQRNFADRHVVKIGDGWTQNMRIYLPQIVKLLGPIKSWPNPSSVLFVVILPSCSGSLAKDELRASL</sequence>
<accession>A0A2H3AUC6</accession>
<feature type="non-terminal residue" evidence="1">
    <location>
        <position position="85"/>
    </location>
</feature>
<dbReference type="AlphaFoldDB" id="A0A2H3AUC6"/>
<gene>
    <name evidence="1" type="ORF">ARMSODRAFT_964188</name>
</gene>
<evidence type="ECO:0000313" key="2">
    <source>
        <dbReference type="Proteomes" id="UP000218334"/>
    </source>
</evidence>